<evidence type="ECO:0000313" key="2">
    <source>
        <dbReference type="Proteomes" id="UP000595095"/>
    </source>
</evidence>
<dbReference type="Pfam" id="PF11316">
    <property type="entry name" value="Rhamno_transf"/>
    <property type="match status" value="1"/>
</dbReference>
<dbReference type="KEGG" id="smaa:IT774_01830"/>
<dbReference type="EMBL" id="CP064795">
    <property type="protein sequence ID" value="QPG06020.1"/>
    <property type="molecule type" value="Genomic_DNA"/>
</dbReference>
<protein>
    <recommendedName>
        <fullName evidence="3">Rhamnosyl transferase</fullName>
    </recommendedName>
</protein>
<dbReference type="RefSeq" id="WP_195811099.1">
    <property type="nucleotide sequence ID" value="NZ_CP064795.1"/>
</dbReference>
<accession>A0A7S9HDA7</accession>
<keyword evidence="2" id="KW-1185">Reference proteome</keyword>
<proteinExistence type="predicted"/>
<dbReference type="Proteomes" id="UP000595095">
    <property type="component" value="Chromosome"/>
</dbReference>
<name>A0A7S9HDA7_9ALTE</name>
<reference evidence="1 2" key="1">
    <citation type="submission" date="2020-11" db="EMBL/GenBank/DDBJ databases">
        <title>Complete genome sequence for Salinimonas sp. strain G2-b.</title>
        <authorList>
            <person name="Park S.-J."/>
        </authorList>
    </citation>
    <scope>NUCLEOTIDE SEQUENCE [LARGE SCALE GENOMIC DNA]</scope>
    <source>
        <strain evidence="1 2">G2-b</strain>
    </source>
</reference>
<evidence type="ECO:0008006" key="3">
    <source>
        <dbReference type="Google" id="ProtNLM"/>
    </source>
</evidence>
<sequence>MRKHIFVFIRYSVVLKSRKNNWIVGREDDFEGYKKSVFKPERLRARRKLFETVTLSSLDRQQSMNNVTVVIMTSDELPEEEKRALDSFCDSRPWVKVVELNEDEKNYEKCIRREVKALNDDVLYASVRLDDDDALASDFFIRLSGYLEKENIDRIISLGLGYAGIYSDSEKRFSEFKRYYYPKIAIGLAKISYYDKRNKAFSSGSIYADGRHTIVDQKSVTLLDSRSPSFIRLIHSSADTVGVHDRKIAKMEAATPEEVGKHFDFELLDK</sequence>
<gene>
    <name evidence="1" type="ORF">IT774_01830</name>
</gene>
<evidence type="ECO:0000313" key="1">
    <source>
        <dbReference type="EMBL" id="QPG06020.1"/>
    </source>
</evidence>
<organism evidence="1 2">
    <name type="scientific">Salinimonas marina</name>
    <dbReference type="NCBI Taxonomy" id="2785918"/>
    <lineage>
        <taxon>Bacteria</taxon>
        <taxon>Pseudomonadati</taxon>
        <taxon>Pseudomonadota</taxon>
        <taxon>Gammaproteobacteria</taxon>
        <taxon>Alteromonadales</taxon>
        <taxon>Alteromonadaceae</taxon>
        <taxon>Alteromonas/Salinimonas group</taxon>
        <taxon>Salinimonas</taxon>
    </lineage>
</organism>
<dbReference type="AlphaFoldDB" id="A0A7S9HDA7"/>
<dbReference type="InterPro" id="IPR021466">
    <property type="entry name" value="Put_rhamnosyl_transferase"/>
</dbReference>